<sequence>MKADIVEVRLSDGRQVVFLEMSSAPTDFLNTHTVGDMYKTVQERIDSLNSVLLNFLNYDVRYAKKLRSLIIQGIRDRLTLRTIFLKGKKDYADEEELSVVFLLSWEFRFQFLEVFELMENVIQYILEYPNIVKELMKHLAKSSEFSEFSIRHCISCVTDQI</sequence>
<dbReference type="VEuPathDB" id="FungiDB:RhiirFUN_011896"/>
<keyword evidence="2" id="KW-1185">Reference proteome</keyword>
<comment type="caution">
    <text evidence="1">The sequence shown here is derived from an EMBL/GenBank/DDBJ whole genome shotgun (WGS) entry which is preliminary data.</text>
</comment>
<gene>
    <name evidence="1" type="ORF">RhiirA4_473940</name>
</gene>
<evidence type="ECO:0000313" key="2">
    <source>
        <dbReference type="Proteomes" id="UP000234323"/>
    </source>
</evidence>
<dbReference type="AlphaFoldDB" id="A0A2I1H7P5"/>
<evidence type="ECO:0000313" key="1">
    <source>
        <dbReference type="EMBL" id="PKY54884.1"/>
    </source>
</evidence>
<organism evidence="1 2">
    <name type="scientific">Rhizophagus irregularis</name>
    <dbReference type="NCBI Taxonomy" id="588596"/>
    <lineage>
        <taxon>Eukaryota</taxon>
        <taxon>Fungi</taxon>
        <taxon>Fungi incertae sedis</taxon>
        <taxon>Mucoromycota</taxon>
        <taxon>Glomeromycotina</taxon>
        <taxon>Glomeromycetes</taxon>
        <taxon>Glomerales</taxon>
        <taxon>Glomeraceae</taxon>
        <taxon>Rhizophagus</taxon>
    </lineage>
</organism>
<dbReference type="VEuPathDB" id="FungiDB:RhiirA1_421521"/>
<dbReference type="EMBL" id="LLXI01001713">
    <property type="protein sequence ID" value="PKY54884.1"/>
    <property type="molecule type" value="Genomic_DNA"/>
</dbReference>
<name>A0A2I1H7P5_9GLOM</name>
<dbReference type="Proteomes" id="UP000234323">
    <property type="component" value="Unassembled WGS sequence"/>
</dbReference>
<protein>
    <submittedName>
        <fullName evidence="1">Uncharacterized protein</fullName>
    </submittedName>
</protein>
<proteinExistence type="predicted"/>
<accession>A0A2I1H7P5</accession>
<dbReference type="VEuPathDB" id="FungiDB:FUN_020204"/>
<dbReference type="OrthoDB" id="2442088at2759"/>
<reference evidence="1 2" key="1">
    <citation type="submission" date="2015-10" db="EMBL/GenBank/DDBJ databases">
        <title>Genome analyses suggest a sexual origin of heterokaryosis in a supposedly ancient asexual fungus.</title>
        <authorList>
            <person name="Ropars J."/>
            <person name="Sedzielewska K."/>
            <person name="Noel J."/>
            <person name="Charron P."/>
            <person name="Farinelli L."/>
            <person name="Marton T."/>
            <person name="Kruger M."/>
            <person name="Pelin A."/>
            <person name="Brachmann A."/>
            <person name="Corradi N."/>
        </authorList>
    </citation>
    <scope>NUCLEOTIDE SEQUENCE [LARGE SCALE GENOMIC DNA]</scope>
    <source>
        <strain evidence="1 2">A4</strain>
    </source>
</reference>